<comment type="similarity">
    <text evidence="1">Belongs to the DinB family.</text>
</comment>
<evidence type="ECO:0000256" key="1">
    <source>
        <dbReference type="ARBA" id="ARBA00008635"/>
    </source>
</evidence>
<dbReference type="Pfam" id="PF05163">
    <property type="entry name" value="DinB"/>
    <property type="match status" value="1"/>
</dbReference>
<name>A0A1S2VGH2_9BACT</name>
<proteinExistence type="inferred from homology"/>
<accession>A0A1S2VGH2</accession>
<keyword evidence="5" id="KW-1185">Reference proteome</keyword>
<gene>
    <name evidence="4" type="ORF">BLX24_19480</name>
</gene>
<dbReference type="EMBL" id="MORL01000012">
    <property type="protein sequence ID" value="OIN57510.1"/>
    <property type="molecule type" value="Genomic_DNA"/>
</dbReference>
<comment type="caution">
    <text evidence="4">The sequence shown here is derived from an EMBL/GenBank/DDBJ whole genome shotgun (WGS) entry which is preliminary data.</text>
</comment>
<dbReference type="AlphaFoldDB" id="A0A1S2VGH2"/>
<dbReference type="OrthoDB" id="119432at2"/>
<evidence type="ECO:0000256" key="3">
    <source>
        <dbReference type="PIRSR" id="PIRSR607837-1"/>
    </source>
</evidence>
<evidence type="ECO:0000313" key="4">
    <source>
        <dbReference type="EMBL" id="OIN57510.1"/>
    </source>
</evidence>
<feature type="binding site" evidence="3">
    <location>
        <position position="47"/>
    </location>
    <ligand>
        <name>a divalent metal cation</name>
        <dbReference type="ChEBI" id="CHEBI:60240"/>
    </ligand>
</feature>
<dbReference type="Gene3D" id="1.20.120.450">
    <property type="entry name" value="dinb family like domain"/>
    <property type="match status" value="1"/>
</dbReference>
<reference evidence="4 5" key="1">
    <citation type="submission" date="2016-10" db="EMBL/GenBank/DDBJ databases">
        <title>Arsenicibacter rosenii gen. nov., sp. nov., an efficient arsenic-methylating bacterium isolated from an arsenic-contaminated paddy soil.</title>
        <authorList>
            <person name="Huang K."/>
        </authorList>
    </citation>
    <scope>NUCLEOTIDE SEQUENCE [LARGE SCALE GENOMIC DNA]</scope>
    <source>
        <strain evidence="4 5">SM-1</strain>
    </source>
</reference>
<evidence type="ECO:0000313" key="5">
    <source>
        <dbReference type="Proteomes" id="UP000181790"/>
    </source>
</evidence>
<protein>
    <submittedName>
        <fullName evidence="4">Damage-inducible protein DinB</fullName>
    </submittedName>
</protein>
<dbReference type="RefSeq" id="WP_071504972.1">
    <property type="nucleotide sequence ID" value="NZ_MORL01000012.1"/>
</dbReference>
<organism evidence="4 5">
    <name type="scientific">Arsenicibacter rosenii</name>
    <dbReference type="NCBI Taxonomy" id="1750698"/>
    <lineage>
        <taxon>Bacteria</taxon>
        <taxon>Pseudomonadati</taxon>
        <taxon>Bacteroidota</taxon>
        <taxon>Cytophagia</taxon>
        <taxon>Cytophagales</taxon>
        <taxon>Spirosomataceae</taxon>
        <taxon>Arsenicibacter</taxon>
    </lineage>
</organism>
<evidence type="ECO:0000256" key="2">
    <source>
        <dbReference type="ARBA" id="ARBA00022723"/>
    </source>
</evidence>
<sequence>MKIIPMFRNEFEAEAATTRKFLALVPAEKLDWQPHPKSMTMRQLATHVAEIPGWITMAVDTDVLDFAAHPYAPAPVTNTEELLAIFEKEAASGRQTLATVTEEQLDLPWEMRHGDNVLAQMTKGETIRHAFSQTTHHRAQLGVYLRLLDIPIPGSYGPSADDSAGF</sequence>
<feature type="binding site" evidence="3">
    <location>
        <position position="137"/>
    </location>
    <ligand>
        <name>a divalent metal cation</name>
        <dbReference type="ChEBI" id="CHEBI:60240"/>
    </ligand>
</feature>
<dbReference type="InterPro" id="IPR007837">
    <property type="entry name" value="DinB"/>
</dbReference>
<keyword evidence="2 3" id="KW-0479">Metal-binding</keyword>
<dbReference type="SUPFAM" id="SSF109854">
    <property type="entry name" value="DinB/YfiT-like putative metalloenzymes"/>
    <property type="match status" value="1"/>
</dbReference>
<dbReference type="GO" id="GO:0046872">
    <property type="term" value="F:metal ion binding"/>
    <property type="evidence" value="ECO:0007669"/>
    <property type="project" value="UniProtKB-KW"/>
</dbReference>
<dbReference type="InterPro" id="IPR034660">
    <property type="entry name" value="DinB/YfiT-like"/>
</dbReference>
<dbReference type="Proteomes" id="UP000181790">
    <property type="component" value="Unassembled WGS sequence"/>
</dbReference>